<dbReference type="STRING" id="1993.SAMN04489713_12563"/>
<feature type="compositionally biased region" description="Basic residues" evidence="1">
    <location>
        <begin position="1"/>
        <end position="10"/>
    </location>
</feature>
<proteinExistence type="predicted"/>
<accession>A0A1I5X0P9</accession>
<keyword evidence="3" id="KW-1185">Reference proteome</keyword>
<gene>
    <name evidence="2" type="ORF">SAMN04489713_12563</name>
</gene>
<sequence>MTSLSNRHRNDRALRTGDGPGLRRGSANDSADLVVSLVRAEATT</sequence>
<evidence type="ECO:0000256" key="1">
    <source>
        <dbReference type="SAM" id="MobiDB-lite"/>
    </source>
</evidence>
<protein>
    <submittedName>
        <fullName evidence="2">Uncharacterized protein</fullName>
    </submittedName>
</protein>
<evidence type="ECO:0000313" key="3">
    <source>
        <dbReference type="Proteomes" id="UP000183413"/>
    </source>
</evidence>
<evidence type="ECO:0000313" key="2">
    <source>
        <dbReference type="EMBL" id="SFQ25573.1"/>
    </source>
</evidence>
<feature type="region of interest" description="Disordered" evidence="1">
    <location>
        <begin position="1"/>
        <end position="30"/>
    </location>
</feature>
<reference evidence="2 3" key="1">
    <citation type="submission" date="2016-10" db="EMBL/GenBank/DDBJ databases">
        <authorList>
            <person name="de Groot N.N."/>
        </authorList>
    </citation>
    <scope>NUCLEOTIDE SEQUENCE [LARGE SCALE GENOMIC DNA]</scope>
    <source>
        <strain evidence="2 3">DSM 43067</strain>
    </source>
</reference>
<name>A0A1I5X0P9_9ACTN</name>
<dbReference type="AlphaFoldDB" id="A0A1I5X0P9"/>
<dbReference type="InParanoid" id="A0A1I5X0P9"/>
<organism evidence="2 3">
    <name type="scientific">Actinomadura madurae</name>
    <dbReference type="NCBI Taxonomy" id="1993"/>
    <lineage>
        <taxon>Bacteria</taxon>
        <taxon>Bacillati</taxon>
        <taxon>Actinomycetota</taxon>
        <taxon>Actinomycetes</taxon>
        <taxon>Streptosporangiales</taxon>
        <taxon>Thermomonosporaceae</taxon>
        <taxon>Actinomadura</taxon>
    </lineage>
</organism>
<dbReference type="EMBL" id="FOVH01000025">
    <property type="protein sequence ID" value="SFQ25573.1"/>
    <property type="molecule type" value="Genomic_DNA"/>
</dbReference>
<dbReference type="Proteomes" id="UP000183413">
    <property type="component" value="Unassembled WGS sequence"/>
</dbReference>